<evidence type="ECO:0000313" key="1">
    <source>
        <dbReference type="EMBL" id="MBR8668569.1"/>
    </source>
</evidence>
<gene>
    <name evidence="1" type="ORF">KD144_03355</name>
</gene>
<dbReference type="RefSeq" id="WP_212117139.1">
    <property type="nucleotide sequence ID" value="NZ_JAGTPX020000002.1"/>
</dbReference>
<organism evidence="1">
    <name type="scientific">Niallia circulans</name>
    <name type="common">Bacillus circulans</name>
    <dbReference type="NCBI Taxonomy" id="1397"/>
    <lineage>
        <taxon>Bacteria</taxon>
        <taxon>Bacillati</taxon>
        <taxon>Bacillota</taxon>
        <taxon>Bacilli</taxon>
        <taxon>Bacillales</taxon>
        <taxon>Bacillaceae</taxon>
        <taxon>Niallia</taxon>
    </lineage>
</organism>
<proteinExistence type="predicted"/>
<reference evidence="1" key="1">
    <citation type="submission" date="2021-04" db="EMBL/GenBank/DDBJ databases">
        <title>Genomic analysis of electroactive and textile dye degrading Bacillus circulans strain: DC10 isolated from constructed wetland-microbial fuel cells treating textile dye wastewaters.</title>
        <authorList>
            <person name="Patel D.U."/>
            <person name="Desai C.R."/>
        </authorList>
    </citation>
    <scope>NUCLEOTIDE SEQUENCE</scope>
    <source>
        <strain evidence="1">DC10</strain>
    </source>
</reference>
<comment type="caution">
    <text evidence="1">The sequence shown here is derived from an EMBL/GenBank/DDBJ whole genome shotgun (WGS) entry which is preliminary data.</text>
</comment>
<name>A0A941GEE1_NIACI</name>
<dbReference type="AlphaFoldDB" id="A0A941GEE1"/>
<accession>A0A941GEE1</accession>
<sequence>MENTLRPNNAEILFLNMAYNKFYDVYEEAFQDIFWDKDPLYRFSKINTAFSIYAELLNYEPIKHVIKTMKQQRPPMEAELGSELFKFIRNVLAHFPYFESWNDVWINKSIVNWQKPGLTIDRFLSKYAGKESIKYRFWEAKKKKMTYLTISFPKTYSAENKIYLHNILSEKDGIKFSLILMRNILDTQVILE</sequence>
<protein>
    <submittedName>
        <fullName evidence="1">Uncharacterized protein</fullName>
    </submittedName>
</protein>
<dbReference type="EMBL" id="JAGTPX010000002">
    <property type="protein sequence ID" value="MBR8668569.1"/>
    <property type="molecule type" value="Genomic_DNA"/>
</dbReference>